<comment type="caution">
    <text evidence="2">The sequence shown here is derived from an EMBL/GenBank/DDBJ whole genome shotgun (WGS) entry which is preliminary data.</text>
</comment>
<dbReference type="RefSeq" id="WP_344693828.1">
    <property type="nucleotide sequence ID" value="NZ_BAABBF010000006.1"/>
</dbReference>
<sequence>MTRTIASVAAGVATAAACVLTPLSAPAEVAAFDLAGPRLTVTVTRAGVTLPIAQVPDLAAGDEMLVRADLPADQSAHYLLVVGFLRGATNPPPKKWFFRAETWKKKQRDLRIKVPAGAQQAIAFLAPETGGDFGTLTGAVRGRPGAFVRASQDLNQAALDRARLDAYVTGVNRRDAEGGTRLEEASPALARSLAIQLKAECLTRPAELQAGCLTGGREALVLSDGHSSTMAEALTGTPTDLAFQLSATPQGGAGYYSPYIGVIRDVARILGAFRTASYQYIPALNTHDGDRLALLLNAAPSFNRPQSVIVAALPPVGPASLPPLRATSPAVAQCLARPGLVLPVEGAPLIYATRYARDMALRVAGRDGREVDLPVVADAERGGFVVREPVPRSIAFEQELTGRLHGRWGFTPFDGPRFRLQSPQDGTWRAGDETTLVAGRDNAVELTGAASACIEAMELRLPGGGVRAVTWEARGANRVSAKLPLADVPPGAVTLRIGRYGAADPIDLPLRAYTEAGRIDGLTLHAGDRAGTLAGARLDTVASLTVEGTVFTPGALARVDGGDRLTMTAAAPLSLAAGETRSATVTLTDGRTVATRLRVAPARPAATLLTRSVTPASPPTPVSITLPEGVVAAGDRLTFSFRATGTTRFTAADRIELGSDDASATVAVTLQDAQVGVAAITPATALGASAAGPLRFRPVQGDIAGDWQPLATLVREPTLTALACSEVCTLTGRNLFLLAGVADRMVPEGFTGDRLTFSPPPRGGPVPVHLRDAPEAAATLSLPPTGATP</sequence>
<accession>A0ABP7EEZ3</accession>
<dbReference type="EMBL" id="BAABBF010000006">
    <property type="protein sequence ID" value="GAA3716188.1"/>
    <property type="molecule type" value="Genomic_DNA"/>
</dbReference>
<dbReference type="Proteomes" id="UP001500523">
    <property type="component" value="Unassembled WGS sequence"/>
</dbReference>
<evidence type="ECO:0000256" key="1">
    <source>
        <dbReference type="SAM" id="SignalP"/>
    </source>
</evidence>
<gene>
    <name evidence="2" type="ORF">GCM10022268_25840</name>
</gene>
<dbReference type="PROSITE" id="PS51257">
    <property type="entry name" value="PROKAR_LIPOPROTEIN"/>
    <property type="match status" value="1"/>
</dbReference>
<evidence type="ECO:0000313" key="2">
    <source>
        <dbReference type="EMBL" id="GAA3716188.1"/>
    </source>
</evidence>
<name>A0ABP7EEZ3_9SPHN</name>
<evidence type="ECO:0000313" key="3">
    <source>
        <dbReference type="Proteomes" id="UP001500523"/>
    </source>
</evidence>
<reference evidence="3" key="1">
    <citation type="journal article" date="2019" name="Int. J. Syst. Evol. Microbiol.">
        <title>The Global Catalogue of Microorganisms (GCM) 10K type strain sequencing project: providing services to taxonomists for standard genome sequencing and annotation.</title>
        <authorList>
            <consortium name="The Broad Institute Genomics Platform"/>
            <consortium name="The Broad Institute Genome Sequencing Center for Infectious Disease"/>
            <person name="Wu L."/>
            <person name="Ma J."/>
        </authorList>
    </citation>
    <scope>NUCLEOTIDE SEQUENCE [LARGE SCALE GENOMIC DNA]</scope>
    <source>
        <strain evidence="3">JCM 17498</strain>
    </source>
</reference>
<organism evidence="2 3">
    <name type="scientific">Sphingomonas cynarae</name>
    <dbReference type="NCBI Taxonomy" id="930197"/>
    <lineage>
        <taxon>Bacteria</taxon>
        <taxon>Pseudomonadati</taxon>
        <taxon>Pseudomonadota</taxon>
        <taxon>Alphaproteobacteria</taxon>
        <taxon>Sphingomonadales</taxon>
        <taxon>Sphingomonadaceae</taxon>
        <taxon>Sphingomonas</taxon>
    </lineage>
</organism>
<keyword evidence="3" id="KW-1185">Reference proteome</keyword>
<protein>
    <submittedName>
        <fullName evidence="2">Uncharacterized protein</fullName>
    </submittedName>
</protein>
<keyword evidence="1" id="KW-0732">Signal</keyword>
<feature type="chain" id="PRO_5045042251" evidence="1">
    <location>
        <begin position="28"/>
        <end position="789"/>
    </location>
</feature>
<feature type="signal peptide" evidence="1">
    <location>
        <begin position="1"/>
        <end position="27"/>
    </location>
</feature>
<proteinExistence type="predicted"/>